<reference evidence="10" key="1">
    <citation type="submission" date="2017-02" db="EMBL/GenBank/DDBJ databases">
        <authorList>
            <person name="Varghese N."/>
            <person name="Submissions S."/>
        </authorList>
    </citation>
    <scope>NUCLEOTIDE SEQUENCE [LARGE SCALE GENOMIC DNA]</scope>
    <source>
        <strain evidence="10">ATCC 27094</strain>
    </source>
</reference>
<organism evidence="9 10">
    <name type="scientific">Enhydrobacter aerosaccus</name>
    <dbReference type="NCBI Taxonomy" id="225324"/>
    <lineage>
        <taxon>Bacteria</taxon>
        <taxon>Pseudomonadati</taxon>
        <taxon>Pseudomonadota</taxon>
        <taxon>Alphaproteobacteria</taxon>
        <taxon>Hyphomicrobiales</taxon>
        <taxon>Enhydrobacter</taxon>
    </lineage>
</organism>
<dbReference type="PANTHER" id="PTHR30269:SF37">
    <property type="entry name" value="MEMBRANE TRANSPORTER PROTEIN"/>
    <property type="match status" value="1"/>
</dbReference>
<dbReference type="InterPro" id="IPR002781">
    <property type="entry name" value="TM_pro_TauE-like"/>
</dbReference>
<comment type="subcellular location">
    <subcellularLocation>
        <location evidence="1 8">Cell membrane</location>
        <topology evidence="1 8">Multi-pass membrane protein</topology>
    </subcellularLocation>
</comment>
<dbReference type="Pfam" id="PF01925">
    <property type="entry name" value="TauE"/>
    <property type="match status" value="1"/>
</dbReference>
<evidence type="ECO:0000256" key="6">
    <source>
        <dbReference type="ARBA" id="ARBA00022989"/>
    </source>
</evidence>
<evidence type="ECO:0000256" key="1">
    <source>
        <dbReference type="ARBA" id="ARBA00004651"/>
    </source>
</evidence>
<proteinExistence type="inferred from homology"/>
<sequence length="243" mass="25740">MPELLAPSFLIAAAVAVVAGMVRGFAGFGAAMLMTPVFSALYGPETGVSLCLMLEIVVALPLLPRAVAHVDWRRIGLLLVAAAICVPLGNITLTHVAPEPMRWTISAIVLTAVALLASGWRYHGKPRATSTLAAGGMSGFLNGLSGMAGPPIAFYYLAGKESVERVRANLTTYFVFVDLATLLVFVARDLVRWETGMRGIFLAPAVVVGGVLGERLFPLASERFYRYLALVLLVAVAIGSLIL</sequence>
<evidence type="ECO:0000256" key="5">
    <source>
        <dbReference type="ARBA" id="ARBA00022692"/>
    </source>
</evidence>
<accession>A0A1T4JPE0</accession>
<dbReference type="PANTHER" id="PTHR30269">
    <property type="entry name" value="TRANSMEMBRANE PROTEIN YFCA"/>
    <property type="match status" value="1"/>
</dbReference>
<comment type="similarity">
    <text evidence="2 8">Belongs to the 4-toluene sulfonate uptake permease (TSUP) (TC 2.A.102) family.</text>
</comment>
<feature type="transmembrane region" description="Helical" evidence="8">
    <location>
        <begin position="103"/>
        <end position="120"/>
    </location>
</feature>
<dbReference type="STRING" id="225324.SAMN02745126_00291"/>
<dbReference type="EMBL" id="FUWJ01000001">
    <property type="protein sequence ID" value="SJZ31991.1"/>
    <property type="molecule type" value="Genomic_DNA"/>
</dbReference>
<keyword evidence="5 8" id="KW-0812">Transmembrane</keyword>
<gene>
    <name evidence="9" type="ORF">SAMN02745126_00291</name>
</gene>
<dbReference type="InterPro" id="IPR052017">
    <property type="entry name" value="TSUP"/>
</dbReference>
<evidence type="ECO:0000256" key="2">
    <source>
        <dbReference type="ARBA" id="ARBA00009142"/>
    </source>
</evidence>
<keyword evidence="3" id="KW-0813">Transport</keyword>
<feature type="transmembrane region" description="Helical" evidence="8">
    <location>
        <begin position="170"/>
        <end position="187"/>
    </location>
</feature>
<protein>
    <recommendedName>
        <fullName evidence="8">Probable membrane transporter protein</fullName>
    </recommendedName>
</protein>
<dbReference type="Proteomes" id="UP000190092">
    <property type="component" value="Unassembled WGS sequence"/>
</dbReference>
<evidence type="ECO:0000256" key="8">
    <source>
        <dbReference type="RuleBase" id="RU363041"/>
    </source>
</evidence>
<feature type="transmembrane region" description="Helical" evidence="8">
    <location>
        <begin position="224"/>
        <end position="242"/>
    </location>
</feature>
<dbReference type="AlphaFoldDB" id="A0A1T4JPE0"/>
<feature type="transmembrane region" description="Helical" evidence="8">
    <location>
        <begin position="40"/>
        <end position="63"/>
    </location>
</feature>
<keyword evidence="7 8" id="KW-0472">Membrane</keyword>
<feature type="transmembrane region" description="Helical" evidence="8">
    <location>
        <begin position="199"/>
        <end position="218"/>
    </location>
</feature>
<feature type="transmembrane region" description="Helical" evidence="8">
    <location>
        <begin position="132"/>
        <end position="158"/>
    </location>
</feature>
<evidence type="ECO:0000256" key="3">
    <source>
        <dbReference type="ARBA" id="ARBA00022448"/>
    </source>
</evidence>
<evidence type="ECO:0000256" key="4">
    <source>
        <dbReference type="ARBA" id="ARBA00022475"/>
    </source>
</evidence>
<keyword evidence="4 8" id="KW-1003">Cell membrane</keyword>
<evidence type="ECO:0000256" key="7">
    <source>
        <dbReference type="ARBA" id="ARBA00023136"/>
    </source>
</evidence>
<keyword evidence="10" id="KW-1185">Reference proteome</keyword>
<evidence type="ECO:0000313" key="9">
    <source>
        <dbReference type="EMBL" id="SJZ31991.1"/>
    </source>
</evidence>
<dbReference type="RefSeq" id="WP_170920735.1">
    <property type="nucleotide sequence ID" value="NZ_FUWJ01000001.1"/>
</dbReference>
<feature type="transmembrane region" description="Helical" evidence="8">
    <location>
        <begin position="75"/>
        <end position="97"/>
    </location>
</feature>
<name>A0A1T4JPE0_9HYPH</name>
<evidence type="ECO:0000313" key="10">
    <source>
        <dbReference type="Proteomes" id="UP000190092"/>
    </source>
</evidence>
<dbReference type="GO" id="GO:0005886">
    <property type="term" value="C:plasma membrane"/>
    <property type="evidence" value="ECO:0007669"/>
    <property type="project" value="UniProtKB-SubCell"/>
</dbReference>
<keyword evidence="6 8" id="KW-1133">Transmembrane helix</keyword>